<keyword evidence="7" id="KW-1185">Reference proteome</keyword>
<reference evidence="6 7" key="1">
    <citation type="submission" date="2020-12" db="EMBL/GenBank/DDBJ databases">
        <title>Oil enriched cultivation method for isolating marine PHA-producing bacteria.</title>
        <authorList>
            <person name="Zheng W."/>
            <person name="Yu S."/>
            <person name="Huang Y."/>
        </authorList>
    </citation>
    <scope>NUCLEOTIDE SEQUENCE [LARGE SCALE GENOMIC DNA]</scope>
    <source>
        <strain evidence="6 7">SN0-2</strain>
    </source>
</reference>
<dbReference type="SUPFAM" id="SSF51316">
    <property type="entry name" value="Mss4-like"/>
    <property type="match status" value="1"/>
</dbReference>
<protein>
    <submittedName>
        <fullName evidence="6">GFA family protein</fullName>
    </submittedName>
</protein>
<evidence type="ECO:0000313" key="7">
    <source>
        <dbReference type="Proteomes" id="UP000664293"/>
    </source>
</evidence>
<keyword evidence="4" id="KW-0456">Lyase</keyword>
<organism evidence="6 7">
    <name type="scientific">Microbulbifer salipaludis</name>
    <dbReference type="NCBI Taxonomy" id="187980"/>
    <lineage>
        <taxon>Bacteria</taxon>
        <taxon>Pseudomonadati</taxon>
        <taxon>Pseudomonadota</taxon>
        <taxon>Gammaproteobacteria</taxon>
        <taxon>Cellvibrionales</taxon>
        <taxon>Microbulbiferaceae</taxon>
        <taxon>Microbulbifer</taxon>
    </lineage>
</organism>
<dbReference type="PROSITE" id="PS51891">
    <property type="entry name" value="CENP_V_GFA"/>
    <property type="match status" value="1"/>
</dbReference>
<comment type="caution">
    <text evidence="6">The sequence shown here is derived from an EMBL/GenBank/DDBJ whole genome shotgun (WGS) entry which is preliminary data.</text>
</comment>
<keyword evidence="3" id="KW-0862">Zinc</keyword>
<evidence type="ECO:0000256" key="3">
    <source>
        <dbReference type="ARBA" id="ARBA00022833"/>
    </source>
</evidence>
<evidence type="ECO:0000256" key="2">
    <source>
        <dbReference type="ARBA" id="ARBA00022723"/>
    </source>
</evidence>
<dbReference type="Pfam" id="PF04828">
    <property type="entry name" value="GFA"/>
    <property type="match status" value="1"/>
</dbReference>
<dbReference type="Gene3D" id="3.90.1590.10">
    <property type="entry name" value="glutathione-dependent formaldehyde- activating enzyme (gfa)"/>
    <property type="match status" value="1"/>
</dbReference>
<dbReference type="InterPro" id="IPR011057">
    <property type="entry name" value="Mss4-like_sf"/>
</dbReference>
<gene>
    <name evidence="6" type="ORF">JF535_11135</name>
</gene>
<dbReference type="PANTHER" id="PTHR33337:SF40">
    <property type="entry name" value="CENP-V_GFA DOMAIN-CONTAINING PROTEIN-RELATED"/>
    <property type="match status" value="1"/>
</dbReference>
<dbReference type="Proteomes" id="UP000664293">
    <property type="component" value="Unassembled WGS sequence"/>
</dbReference>
<dbReference type="RefSeq" id="WP_207002084.1">
    <property type="nucleotide sequence ID" value="NZ_JAEKJR010000002.1"/>
</dbReference>
<sequence>MTNGECNCGEVAYEVQKELSDVYICHCSICRRATGSGGIVVAIVSKDKFRWTKARRMSSTGQSPAMIGTQIFAVIADLPCQERMILQIFMFQ</sequence>
<evidence type="ECO:0000256" key="1">
    <source>
        <dbReference type="ARBA" id="ARBA00005495"/>
    </source>
</evidence>
<dbReference type="EMBL" id="JAEKJR010000002">
    <property type="protein sequence ID" value="MBN8431405.1"/>
    <property type="molecule type" value="Genomic_DNA"/>
</dbReference>
<keyword evidence="2" id="KW-0479">Metal-binding</keyword>
<evidence type="ECO:0000256" key="4">
    <source>
        <dbReference type="ARBA" id="ARBA00023239"/>
    </source>
</evidence>
<evidence type="ECO:0000313" key="6">
    <source>
        <dbReference type="EMBL" id="MBN8431405.1"/>
    </source>
</evidence>
<dbReference type="InterPro" id="IPR006913">
    <property type="entry name" value="CENP-V/GFA"/>
</dbReference>
<proteinExistence type="inferred from homology"/>
<accession>A0ABS3E7W5</accession>
<evidence type="ECO:0000259" key="5">
    <source>
        <dbReference type="PROSITE" id="PS51891"/>
    </source>
</evidence>
<dbReference type="PANTHER" id="PTHR33337">
    <property type="entry name" value="GFA DOMAIN-CONTAINING PROTEIN"/>
    <property type="match status" value="1"/>
</dbReference>
<name>A0ABS3E7W5_9GAMM</name>
<comment type="similarity">
    <text evidence="1">Belongs to the Gfa family.</text>
</comment>
<feature type="domain" description="CENP-V/GFA" evidence="5">
    <location>
        <begin position="2"/>
        <end position="92"/>
    </location>
</feature>